<dbReference type="AlphaFoldDB" id="A0A9W7XWE1"/>
<keyword evidence="2" id="KW-1185">Reference proteome</keyword>
<protein>
    <submittedName>
        <fullName evidence="1">Uncharacterized protein</fullName>
    </submittedName>
</protein>
<gene>
    <name evidence="1" type="ORF">LPJ61_006338</name>
</gene>
<sequence length="64" mass="7103">MPEFCMVEMKCLHGTILYKLVGGHGTHDTVGTWVPALTHQATCRYIKAVHHALAHLGNICTLEF</sequence>
<evidence type="ECO:0000313" key="1">
    <source>
        <dbReference type="EMBL" id="KAJ1719280.1"/>
    </source>
</evidence>
<reference evidence="1" key="1">
    <citation type="submission" date="2022-07" db="EMBL/GenBank/DDBJ databases">
        <title>Phylogenomic reconstructions and comparative analyses of Kickxellomycotina fungi.</title>
        <authorList>
            <person name="Reynolds N.K."/>
            <person name="Stajich J.E."/>
            <person name="Barry K."/>
            <person name="Grigoriev I.V."/>
            <person name="Crous P."/>
            <person name="Smith M.E."/>
        </authorList>
    </citation>
    <scope>NUCLEOTIDE SEQUENCE</scope>
    <source>
        <strain evidence="1">BCRC 34381</strain>
    </source>
</reference>
<dbReference type="Proteomes" id="UP001143981">
    <property type="component" value="Unassembled WGS sequence"/>
</dbReference>
<accession>A0A9W7XWE1</accession>
<feature type="non-terminal residue" evidence="1">
    <location>
        <position position="64"/>
    </location>
</feature>
<proteinExistence type="predicted"/>
<organism evidence="1 2">
    <name type="scientific">Coemansia biformis</name>
    <dbReference type="NCBI Taxonomy" id="1286918"/>
    <lineage>
        <taxon>Eukaryota</taxon>
        <taxon>Fungi</taxon>
        <taxon>Fungi incertae sedis</taxon>
        <taxon>Zoopagomycota</taxon>
        <taxon>Kickxellomycotina</taxon>
        <taxon>Kickxellomycetes</taxon>
        <taxon>Kickxellales</taxon>
        <taxon>Kickxellaceae</taxon>
        <taxon>Coemansia</taxon>
    </lineage>
</organism>
<dbReference type="EMBL" id="JANBOI010002949">
    <property type="protein sequence ID" value="KAJ1719280.1"/>
    <property type="molecule type" value="Genomic_DNA"/>
</dbReference>
<name>A0A9W7XWE1_9FUNG</name>
<comment type="caution">
    <text evidence="1">The sequence shown here is derived from an EMBL/GenBank/DDBJ whole genome shotgun (WGS) entry which is preliminary data.</text>
</comment>
<evidence type="ECO:0000313" key="2">
    <source>
        <dbReference type="Proteomes" id="UP001143981"/>
    </source>
</evidence>